<keyword evidence="3" id="KW-0732">Signal</keyword>
<evidence type="ECO:0000256" key="2">
    <source>
        <dbReference type="ARBA" id="ARBA00022525"/>
    </source>
</evidence>
<comment type="subcellular location">
    <subcellularLocation>
        <location evidence="1">Secreted</location>
    </subcellularLocation>
</comment>
<keyword evidence="7" id="KW-1185">Reference proteome</keyword>
<dbReference type="Gene3D" id="4.10.1080.10">
    <property type="entry name" value="TSP type-3 repeat"/>
    <property type="match status" value="1"/>
</dbReference>
<evidence type="ECO:0000313" key="7">
    <source>
        <dbReference type="Proteomes" id="UP000603141"/>
    </source>
</evidence>
<evidence type="ECO:0000313" key="6">
    <source>
        <dbReference type="EMBL" id="MBK1883550.1"/>
    </source>
</evidence>
<dbReference type="Proteomes" id="UP000603141">
    <property type="component" value="Unassembled WGS sequence"/>
</dbReference>
<sequence length="794" mass="82498">MLIALLLGAASGQAQETSIGVSFSDVDNAETILLQSTESAGAPGFEQLNWNNCGRWGNPINLNDENGTSTMVMLKWDATALGQSLADPSLGGNSILMKGYLDSNGGIISTPFNGVFGSDDDKPTLLVTGLDQWMQQEGITSYSVVVYSEGDSLAGDRAATVWLANAVTDTFVNGDPALGSDLTSRVEIIDGSDWAQNPTFTRVSGTSGVGNYTVFSGLTAGNFYIRADEGGTAGTKRAPINGFQIIGTTASNAVDSDNDGLPDFWESNYGLDPADDGTTNIANGPDGDPDNDGLTNLQEYNGGLDSSNPQKADTDDDGLADGQEVELGTSPVKVDSDGDGLPDGWEVSAGLDPLDDGSTDLVNGPGGDLDEDGLTNAEELSLGTLPDNPDTDGDGLSDSVEDLFGEWYDSELTGTDPTNPDTDGDGILDGMENPDLVYEAGVTSATDPNLTDSDGDGINDGWEFKLGYDPTNASSTPPTVTVANPSFELPDAAGTYIIGVPTSWSIVTPPVTDEVFVESGFAGTDGVQSAGLQSIGNQIFQDAGVSFKPNTTYLVDLAGCNRSGFPTGVVEFGLYASDSPETQLADAGFMDLNGLAISSGNPDADDGIDRFRYASGLANLGSGSLAKPFVFVTGEVPPTGNIVAFIRHVSGFRVMFDNFRVLELPNSLDQDGDGLPDGQELVLGTEIGVKDTDGDGFTDGAEVAAGTDPTDPDDFPTGNVEDTPKVISFGFQDGAFAVSVEGLNPEKTYTLARSATLQEFTPVGEQVTGVSSYTFLDGSPGTGKEFYVIGEVNP</sequence>
<evidence type="ECO:0000256" key="4">
    <source>
        <dbReference type="ARBA" id="ARBA00022837"/>
    </source>
</evidence>
<accession>A0A934VWR2</accession>
<evidence type="ECO:0000256" key="1">
    <source>
        <dbReference type="ARBA" id="ARBA00004613"/>
    </source>
</evidence>
<dbReference type="InterPro" id="IPR028974">
    <property type="entry name" value="TSP_type-3_rpt"/>
</dbReference>
<dbReference type="PANTHER" id="PTHR37467:SF1">
    <property type="entry name" value="EXPORTED CALCIUM-BINDING GLYCOPROTEIN"/>
    <property type="match status" value="1"/>
</dbReference>
<comment type="caution">
    <text evidence="6">The sequence shown here is derived from an EMBL/GenBank/DDBJ whole genome shotgun (WGS) entry which is preliminary data.</text>
</comment>
<dbReference type="Pfam" id="PF18884">
    <property type="entry name" value="TSP3_bac"/>
    <property type="match status" value="8"/>
</dbReference>
<keyword evidence="2" id="KW-0964">Secreted</keyword>
<feature type="region of interest" description="Disordered" evidence="5">
    <location>
        <begin position="269"/>
        <end position="374"/>
    </location>
</feature>
<reference evidence="6" key="1">
    <citation type="submission" date="2021-01" db="EMBL/GenBank/DDBJ databases">
        <title>Modified the classification status of verrucomicrobia.</title>
        <authorList>
            <person name="Feng X."/>
        </authorList>
    </citation>
    <scope>NUCLEOTIDE SEQUENCE</scope>
    <source>
        <strain evidence="6">KCTC 22041</strain>
    </source>
</reference>
<dbReference type="RefSeq" id="WP_200271810.1">
    <property type="nucleotide sequence ID" value="NZ_JAENIJ010000023.1"/>
</dbReference>
<evidence type="ECO:0000256" key="5">
    <source>
        <dbReference type="SAM" id="MobiDB-lite"/>
    </source>
</evidence>
<keyword evidence="4" id="KW-0106">Calcium</keyword>
<dbReference type="InterPro" id="IPR059100">
    <property type="entry name" value="TSP3_bac"/>
</dbReference>
<gene>
    <name evidence="6" type="ORF">JIN85_14090</name>
</gene>
<dbReference type="PANTHER" id="PTHR37467">
    <property type="entry name" value="EXPORTED CALCIUM-BINDING GLYCOPROTEIN-RELATED"/>
    <property type="match status" value="1"/>
</dbReference>
<name>A0A934VWR2_9BACT</name>
<protein>
    <submittedName>
        <fullName evidence="6">Uncharacterized protein</fullName>
    </submittedName>
</protein>
<dbReference type="InterPro" id="IPR053180">
    <property type="entry name" value="Ca-binding_acidic-repeat"/>
</dbReference>
<dbReference type="EMBL" id="JAENIJ010000023">
    <property type="protein sequence ID" value="MBK1883550.1"/>
    <property type="molecule type" value="Genomic_DNA"/>
</dbReference>
<proteinExistence type="predicted"/>
<evidence type="ECO:0000256" key="3">
    <source>
        <dbReference type="ARBA" id="ARBA00022729"/>
    </source>
</evidence>
<organism evidence="6 7">
    <name type="scientific">Luteolibacter pohnpeiensis</name>
    <dbReference type="NCBI Taxonomy" id="454153"/>
    <lineage>
        <taxon>Bacteria</taxon>
        <taxon>Pseudomonadati</taxon>
        <taxon>Verrucomicrobiota</taxon>
        <taxon>Verrucomicrobiia</taxon>
        <taxon>Verrucomicrobiales</taxon>
        <taxon>Verrucomicrobiaceae</taxon>
        <taxon>Luteolibacter</taxon>
    </lineage>
</organism>
<dbReference type="GO" id="GO:0005509">
    <property type="term" value="F:calcium ion binding"/>
    <property type="evidence" value="ECO:0007669"/>
    <property type="project" value="InterPro"/>
</dbReference>
<feature type="region of interest" description="Disordered" evidence="5">
    <location>
        <begin position="694"/>
        <end position="718"/>
    </location>
</feature>
<dbReference type="AlphaFoldDB" id="A0A934VWR2"/>
<feature type="compositionally biased region" description="Polar residues" evidence="5">
    <location>
        <begin position="294"/>
        <end position="311"/>
    </location>
</feature>